<feature type="signal peptide" evidence="1">
    <location>
        <begin position="1"/>
        <end position="33"/>
    </location>
</feature>
<gene>
    <name evidence="3" type="ORF">SAMN05661086_01904</name>
</gene>
<dbReference type="Pfam" id="PF02368">
    <property type="entry name" value="Big_2"/>
    <property type="match status" value="1"/>
</dbReference>
<keyword evidence="1" id="KW-0732">Signal</keyword>
<dbReference type="SUPFAM" id="SSF49373">
    <property type="entry name" value="Invasin/intimin cell-adhesion fragments"/>
    <property type="match status" value="1"/>
</dbReference>
<protein>
    <submittedName>
        <fullName evidence="3">Ig-like domain (Group 2)</fullName>
    </submittedName>
</protein>
<keyword evidence="4" id="KW-1185">Reference proteome</keyword>
<organism evidence="3 4">
    <name type="scientific">Anaeromicropila populeti</name>
    <dbReference type="NCBI Taxonomy" id="37658"/>
    <lineage>
        <taxon>Bacteria</taxon>
        <taxon>Bacillati</taxon>
        <taxon>Bacillota</taxon>
        <taxon>Clostridia</taxon>
        <taxon>Lachnospirales</taxon>
        <taxon>Lachnospiraceae</taxon>
        <taxon>Anaeromicropila</taxon>
    </lineage>
</organism>
<dbReference type="RefSeq" id="WP_092560446.1">
    <property type="nucleotide sequence ID" value="NZ_FOYZ01000006.1"/>
</dbReference>
<evidence type="ECO:0000259" key="2">
    <source>
        <dbReference type="SMART" id="SM00635"/>
    </source>
</evidence>
<evidence type="ECO:0000313" key="4">
    <source>
        <dbReference type="Proteomes" id="UP000199659"/>
    </source>
</evidence>
<dbReference type="AlphaFoldDB" id="A0A1I6JRB3"/>
<reference evidence="3 4" key="1">
    <citation type="submission" date="2016-10" db="EMBL/GenBank/DDBJ databases">
        <authorList>
            <person name="de Groot N.N."/>
        </authorList>
    </citation>
    <scope>NUCLEOTIDE SEQUENCE [LARGE SCALE GENOMIC DNA]</scope>
    <source>
        <strain evidence="3 4">743A</strain>
    </source>
</reference>
<dbReference type="EMBL" id="FOYZ01000006">
    <property type="protein sequence ID" value="SFR81514.1"/>
    <property type="molecule type" value="Genomic_DNA"/>
</dbReference>
<accession>A0A1I6JRB3</accession>
<proteinExistence type="predicted"/>
<dbReference type="InterPro" id="IPR008964">
    <property type="entry name" value="Invasin/intimin_cell_adhesion"/>
</dbReference>
<dbReference type="STRING" id="37658.SAMN05661086_01904"/>
<evidence type="ECO:0000313" key="3">
    <source>
        <dbReference type="EMBL" id="SFR81514.1"/>
    </source>
</evidence>
<evidence type="ECO:0000256" key="1">
    <source>
        <dbReference type="SAM" id="SignalP"/>
    </source>
</evidence>
<dbReference type="OrthoDB" id="2066353at2"/>
<dbReference type="Proteomes" id="UP000199659">
    <property type="component" value="Unassembled WGS sequence"/>
</dbReference>
<feature type="chain" id="PRO_5011739883" evidence="1">
    <location>
        <begin position="34"/>
        <end position="348"/>
    </location>
</feature>
<sequence length="348" mass="38574">MFNQKLKRMGMLCLTFGMVLTAGVFGKSAGVSAAGYSKDDAEEVTFGEKIEDAISEKAEEDWYCFTTSTSDSGANSWYSFTMMYKNKAGSGGAPTLYLYDEDEEEIGELVIYSSNSNKTKYYNLEQDKTYYMKIASEYKNDTADYIFTVEELQDEAGDALETANTLEKNTTNRFEMQAPGDEDWFYVESDTLHPVLTIKSTNVPSVDIRIYDIDGIELDSFAVYAKGSQSKSLSLTENCFYIRVYTYFNGDEDLGNYTISLSDKVNVTKVTLNKSKVTLKKGKSVTLKAKVTPSSASNKKVTWKSSNSRIATVSSTGKVTAKRAGKVTITCTTKDGSKKKATCKITVK</sequence>
<dbReference type="Gene3D" id="2.60.40.1080">
    <property type="match status" value="1"/>
</dbReference>
<dbReference type="SMART" id="SM00635">
    <property type="entry name" value="BID_2"/>
    <property type="match status" value="1"/>
</dbReference>
<dbReference type="Gene3D" id="2.60.120.380">
    <property type="match status" value="2"/>
</dbReference>
<name>A0A1I6JRB3_9FIRM</name>
<dbReference type="InterPro" id="IPR003343">
    <property type="entry name" value="Big_2"/>
</dbReference>
<feature type="domain" description="BIG2" evidence="2">
    <location>
        <begin position="266"/>
        <end position="343"/>
    </location>
</feature>